<dbReference type="Gene3D" id="3.30.160.60">
    <property type="entry name" value="Classic Zinc Finger"/>
    <property type="match status" value="1"/>
</dbReference>
<dbReference type="Proteomes" id="UP000507470">
    <property type="component" value="Unassembled WGS sequence"/>
</dbReference>
<evidence type="ECO:0000256" key="1">
    <source>
        <dbReference type="PROSITE-ProRule" id="PRU00024"/>
    </source>
</evidence>
<dbReference type="GO" id="GO:0060340">
    <property type="term" value="P:positive regulation of type I interferon-mediated signaling pathway"/>
    <property type="evidence" value="ECO:0007669"/>
    <property type="project" value="TreeGrafter"/>
</dbReference>
<dbReference type="OrthoDB" id="6094186at2759"/>
<keyword evidence="2" id="KW-0175">Coiled coil</keyword>
<name>A0A6J8C7G8_MYTCO</name>
<feature type="coiled-coil region" evidence="2">
    <location>
        <begin position="144"/>
        <end position="211"/>
    </location>
</feature>
<dbReference type="Pfam" id="PF06739">
    <property type="entry name" value="SBBP"/>
    <property type="match status" value="1"/>
</dbReference>
<evidence type="ECO:0000313" key="5">
    <source>
        <dbReference type="Proteomes" id="UP000507470"/>
    </source>
</evidence>
<dbReference type="AlphaFoldDB" id="A0A6J8C7G8"/>
<dbReference type="PROSITE" id="PS50119">
    <property type="entry name" value="ZF_BBOX"/>
    <property type="match status" value="1"/>
</dbReference>
<sequence length="521" mass="59126">MASSVPSCGVCEYQNIFKPASIWCLDCDEGLCPDCKEHHKIFKATRKHGTIPISGYQTLPDYITNIKQICSTHDEKYHIYCNEHECTCCCKCIVETHIKCQNIVNLDGIVKNTKTSNAFLEFHETLHEVAENIKRIRRDKNCNLKALSENRKQKKCEIQQVRLNINQYLDKLQENFIAELHEIEKRENKKISQLIKALDKHEINVTEHQKNITNIKQYTSDLQTFLTLKQLEANVDEHYITNIVPVFGKIHIDNSSPSVVIAKKKQQQAQLILSRNLPVSIEDIRTELQQTIKTESRVTGCCKLPDGRMVFSYPTLNKVSIVKEDGSVDFSLSVTAAFGVVYNNEDNTIAILSSWKGLGNQITIIDLTKRKVKKTISPGGQTIEIAATNKTLLYQIYKKAIQTMDLTDESTRDITTENMNTAITIAIYGHKLYYSSYDYHTVNVVCCNLDGTNQWSFKDENLLKYPYGISADDNGNVYVVGSGTKNVVVFSQDGQKHRELLSLKDGLKSACTINFGRATHH</sequence>
<dbReference type="GO" id="GO:0045087">
    <property type="term" value="P:innate immune response"/>
    <property type="evidence" value="ECO:0007669"/>
    <property type="project" value="TreeGrafter"/>
</dbReference>
<evidence type="ECO:0000256" key="2">
    <source>
        <dbReference type="SAM" id="Coils"/>
    </source>
</evidence>
<dbReference type="EMBL" id="CACVKT020004751">
    <property type="protein sequence ID" value="CAC5391406.1"/>
    <property type="molecule type" value="Genomic_DNA"/>
</dbReference>
<dbReference type="CDD" id="cd19757">
    <property type="entry name" value="Bbox1"/>
    <property type="match status" value="1"/>
</dbReference>
<dbReference type="GO" id="GO:0005654">
    <property type="term" value="C:nucleoplasm"/>
    <property type="evidence" value="ECO:0007669"/>
    <property type="project" value="TreeGrafter"/>
</dbReference>
<reference evidence="4 5" key="1">
    <citation type="submission" date="2020-06" db="EMBL/GenBank/DDBJ databases">
        <authorList>
            <person name="Li R."/>
            <person name="Bekaert M."/>
        </authorList>
    </citation>
    <scope>NUCLEOTIDE SEQUENCE [LARGE SCALE GENOMIC DNA]</scope>
    <source>
        <strain evidence="5">wild</strain>
    </source>
</reference>
<dbReference type="InterPro" id="IPR010620">
    <property type="entry name" value="SBBP_repeat"/>
</dbReference>
<protein>
    <recommendedName>
        <fullName evidence="3">B box-type domain-containing protein</fullName>
    </recommendedName>
</protein>
<keyword evidence="1" id="KW-0479">Metal-binding</keyword>
<keyword evidence="1" id="KW-0863">Zinc-finger</keyword>
<gene>
    <name evidence="4" type="ORF">MCOR_26418</name>
</gene>
<dbReference type="InterPro" id="IPR047153">
    <property type="entry name" value="TRIM45/56/19-like"/>
</dbReference>
<dbReference type="InterPro" id="IPR011042">
    <property type="entry name" value="6-blade_b-propeller_TolB-like"/>
</dbReference>
<feature type="domain" description="B box-type" evidence="3">
    <location>
        <begin position="10"/>
        <end position="53"/>
    </location>
</feature>
<dbReference type="Pfam" id="PF22586">
    <property type="entry name" value="ANCHR-like_BBOX"/>
    <property type="match status" value="1"/>
</dbReference>
<evidence type="ECO:0000313" key="4">
    <source>
        <dbReference type="EMBL" id="CAC5391406.1"/>
    </source>
</evidence>
<dbReference type="PANTHER" id="PTHR25462:SF299">
    <property type="entry name" value="E3 UBIQUITIN-PROTEIN LIGASE TRIM56"/>
    <property type="match status" value="1"/>
</dbReference>
<evidence type="ECO:0000259" key="3">
    <source>
        <dbReference type="PROSITE" id="PS50119"/>
    </source>
</evidence>
<dbReference type="InterPro" id="IPR000315">
    <property type="entry name" value="Znf_B-box"/>
</dbReference>
<organism evidence="4 5">
    <name type="scientific">Mytilus coruscus</name>
    <name type="common">Sea mussel</name>
    <dbReference type="NCBI Taxonomy" id="42192"/>
    <lineage>
        <taxon>Eukaryota</taxon>
        <taxon>Metazoa</taxon>
        <taxon>Spiralia</taxon>
        <taxon>Lophotrochozoa</taxon>
        <taxon>Mollusca</taxon>
        <taxon>Bivalvia</taxon>
        <taxon>Autobranchia</taxon>
        <taxon>Pteriomorphia</taxon>
        <taxon>Mytilida</taxon>
        <taxon>Mytiloidea</taxon>
        <taxon>Mytilidae</taxon>
        <taxon>Mytilinae</taxon>
        <taxon>Mytilus</taxon>
    </lineage>
</organism>
<dbReference type="PANTHER" id="PTHR25462">
    <property type="entry name" value="BONUS, ISOFORM C-RELATED"/>
    <property type="match status" value="1"/>
</dbReference>
<keyword evidence="5" id="KW-1185">Reference proteome</keyword>
<accession>A0A6J8C7G8</accession>
<proteinExistence type="predicted"/>
<dbReference type="Gene3D" id="2.120.10.30">
    <property type="entry name" value="TolB, C-terminal domain"/>
    <property type="match status" value="1"/>
</dbReference>
<dbReference type="GO" id="GO:0008270">
    <property type="term" value="F:zinc ion binding"/>
    <property type="evidence" value="ECO:0007669"/>
    <property type="project" value="UniProtKB-KW"/>
</dbReference>
<keyword evidence="1" id="KW-0862">Zinc</keyword>
<dbReference type="GO" id="GO:0061630">
    <property type="term" value="F:ubiquitin protein ligase activity"/>
    <property type="evidence" value="ECO:0007669"/>
    <property type="project" value="TreeGrafter"/>
</dbReference>
<dbReference type="SMART" id="SM00336">
    <property type="entry name" value="BBOX"/>
    <property type="match status" value="1"/>
</dbReference>
<dbReference type="SUPFAM" id="SSF63825">
    <property type="entry name" value="YWTD domain"/>
    <property type="match status" value="1"/>
</dbReference>